<reference evidence="2" key="1">
    <citation type="submission" date="2022-06" db="EMBL/GenBank/DDBJ databases">
        <title>Natrinema sp. a new haloarchaeum isolate from saline soil.</title>
        <authorList>
            <person name="Strakova D."/>
            <person name="Galisteo C."/>
            <person name="Sanchez-Porro C."/>
            <person name="Ventosa A."/>
        </authorList>
    </citation>
    <scope>NUCLEOTIDE SEQUENCE</scope>
    <source>
        <strain evidence="2">S1CR25-10</strain>
    </source>
</reference>
<accession>A0A9Q4L072</accession>
<dbReference type="EMBL" id="JAMQOT010000001">
    <property type="protein sequence ID" value="MDF9744874.1"/>
    <property type="molecule type" value="Genomic_DNA"/>
</dbReference>
<dbReference type="RefSeq" id="WP_277520344.1">
    <property type="nucleotide sequence ID" value="NZ_JAMQOT010000001.1"/>
</dbReference>
<comment type="caution">
    <text evidence="2">The sequence shown here is derived from an EMBL/GenBank/DDBJ whole genome shotgun (WGS) entry which is preliminary data.</text>
</comment>
<gene>
    <name evidence="2" type="ORF">NDI89_04660</name>
</gene>
<evidence type="ECO:0000313" key="3">
    <source>
        <dbReference type="Proteomes" id="UP001154061"/>
    </source>
</evidence>
<organism evidence="2 3">
    <name type="scientific">Natrinema salsiterrestre</name>
    <dbReference type="NCBI Taxonomy" id="2950540"/>
    <lineage>
        <taxon>Archaea</taxon>
        <taxon>Methanobacteriati</taxon>
        <taxon>Methanobacteriota</taxon>
        <taxon>Stenosarchaea group</taxon>
        <taxon>Halobacteria</taxon>
        <taxon>Halobacteriales</taxon>
        <taxon>Natrialbaceae</taxon>
        <taxon>Natrinema</taxon>
    </lineage>
</organism>
<dbReference type="Proteomes" id="UP001154061">
    <property type="component" value="Unassembled WGS sequence"/>
</dbReference>
<feature type="region of interest" description="Disordered" evidence="1">
    <location>
        <begin position="1"/>
        <end position="33"/>
    </location>
</feature>
<dbReference type="AlphaFoldDB" id="A0A9Q4L072"/>
<evidence type="ECO:0000256" key="1">
    <source>
        <dbReference type="SAM" id="MobiDB-lite"/>
    </source>
</evidence>
<evidence type="ECO:0000313" key="2">
    <source>
        <dbReference type="EMBL" id="MDF9744874.1"/>
    </source>
</evidence>
<sequence length="47" mass="4990">MNAVNPPCNDCGSMNPSATEAASDPAEIDERGSWQIVRDGNREITGL</sequence>
<name>A0A9Q4L072_9EURY</name>
<proteinExistence type="predicted"/>
<keyword evidence="3" id="KW-1185">Reference proteome</keyword>
<protein>
    <submittedName>
        <fullName evidence="2">Uncharacterized protein</fullName>
    </submittedName>
</protein>